<feature type="transmembrane region" description="Helical" evidence="1">
    <location>
        <begin position="20"/>
        <end position="37"/>
    </location>
</feature>
<feature type="transmembrane region" description="Helical" evidence="1">
    <location>
        <begin position="227"/>
        <end position="249"/>
    </location>
</feature>
<keyword evidence="1" id="KW-0812">Transmembrane</keyword>
<protein>
    <submittedName>
        <fullName evidence="2">Uncharacterized protein</fullName>
    </submittedName>
</protein>
<accession>A0A8H7Y288</accession>
<name>A0A8H7Y288_PSICU</name>
<sequence length="310" mass="34348">MGAQFSLEKTFLLATWIESIFYGFLFCIFGGTLYLHFSSDYSKIGSKRERSTTVMITVSSVMFFIATFHVMLGAIRLVHGFSDELFTIAGPASYIGDLRSWKHVLQDALYATQVNLGSAALFTKSNIAVGYILCGTYPSVDPSASIFNGHITQWIKALYSIAVVLNSITTGLLVYRIWTTYKESPSYRLGDRKTVPIARLLIDSGALQLPCEIIVLILYVTKMNAQYIMLECITPIVMLSKAITFNAITIRLKMHSASMDVIPLPNNHIRTAGGTVRPVARTFQVSVITEGDEENLDAYQMEAKSKEGSS</sequence>
<feature type="transmembrane region" description="Helical" evidence="1">
    <location>
        <begin position="58"/>
        <end position="78"/>
    </location>
</feature>
<keyword evidence="1" id="KW-0472">Membrane</keyword>
<dbReference type="AlphaFoldDB" id="A0A8H7Y288"/>
<reference evidence="2" key="1">
    <citation type="submission" date="2021-02" db="EMBL/GenBank/DDBJ databases">
        <title>Psilocybe cubensis genome.</title>
        <authorList>
            <person name="Mckernan K.J."/>
            <person name="Crawford S."/>
            <person name="Trippe A."/>
            <person name="Kane L.T."/>
            <person name="Mclaughlin S."/>
        </authorList>
    </citation>
    <scope>NUCLEOTIDE SEQUENCE [LARGE SCALE GENOMIC DNA]</scope>
    <source>
        <strain evidence="2">MGC-MH-2018</strain>
    </source>
</reference>
<feature type="transmembrane region" description="Helical" evidence="1">
    <location>
        <begin position="200"/>
        <end position="221"/>
    </location>
</feature>
<proteinExistence type="predicted"/>
<evidence type="ECO:0000313" key="2">
    <source>
        <dbReference type="EMBL" id="KAG5169858.1"/>
    </source>
</evidence>
<comment type="caution">
    <text evidence="2">The sequence shown here is derived from an EMBL/GenBank/DDBJ whole genome shotgun (WGS) entry which is preliminary data.</text>
</comment>
<organism evidence="2">
    <name type="scientific">Psilocybe cubensis</name>
    <name type="common">Psychedelic mushroom</name>
    <name type="synonym">Stropharia cubensis</name>
    <dbReference type="NCBI Taxonomy" id="181762"/>
    <lineage>
        <taxon>Eukaryota</taxon>
        <taxon>Fungi</taxon>
        <taxon>Dikarya</taxon>
        <taxon>Basidiomycota</taxon>
        <taxon>Agaricomycotina</taxon>
        <taxon>Agaricomycetes</taxon>
        <taxon>Agaricomycetidae</taxon>
        <taxon>Agaricales</taxon>
        <taxon>Agaricineae</taxon>
        <taxon>Strophariaceae</taxon>
        <taxon>Psilocybe</taxon>
    </lineage>
</organism>
<gene>
    <name evidence="2" type="ORF">JR316_004239</name>
</gene>
<keyword evidence="1" id="KW-1133">Transmembrane helix</keyword>
<evidence type="ECO:0000256" key="1">
    <source>
        <dbReference type="SAM" id="Phobius"/>
    </source>
</evidence>
<feature type="transmembrane region" description="Helical" evidence="1">
    <location>
        <begin position="157"/>
        <end position="179"/>
    </location>
</feature>
<dbReference type="EMBL" id="JAFIQS010000004">
    <property type="protein sequence ID" value="KAG5169858.1"/>
    <property type="molecule type" value="Genomic_DNA"/>
</dbReference>